<protein>
    <submittedName>
        <fullName evidence="2">Uncharacterized protein</fullName>
    </submittedName>
</protein>
<accession>A0A8J8NX12</accession>
<evidence type="ECO:0000256" key="1">
    <source>
        <dbReference type="SAM" id="MobiDB-lite"/>
    </source>
</evidence>
<feature type="region of interest" description="Disordered" evidence="1">
    <location>
        <begin position="27"/>
        <end position="48"/>
    </location>
</feature>
<sequence>MKAVRTSGLQIQKSQCNYYNINNAFPPFQAPQTPQDCPPAPNPPKPRNLFHRREKLQVLQVRDQVLSGVGKAQTWGEQRGGNA</sequence>
<evidence type="ECO:0000313" key="2">
    <source>
        <dbReference type="EMBL" id="TNV81900.1"/>
    </source>
</evidence>
<dbReference type="AlphaFoldDB" id="A0A8J8NX12"/>
<feature type="compositionally biased region" description="Pro residues" evidence="1">
    <location>
        <begin position="36"/>
        <end position="46"/>
    </location>
</feature>
<dbReference type="EMBL" id="RRYP01005587">
    <property type="protein sequence ID" value="TNV81900.1"/>
    <property type="molecule type" value="Genomic_DNA"/>
</dbReference>
<name>A0A8J8NX12_HALGN</name>
<dbReference type="Proteomes" id="UP000785679">
    <property type="component" value="Unassembled WGS sequence"/>
</dbReference>
<gene>
    <name evidence="2" type="ORF">FGO68_gene4488</name>
</gene>
<keyword evidence="3" id="KW-1185">Reference proteome</keyword>
<reference evidence="2" key="1">
    <citation type="submission" date="2019-06" db="EMBL/GenBank/DDBJ databases">
        <authorList>
            <person name="Zheng W."/>
        </authorList>
    </citation>
    <scope>NUCLEOTIDE SEQUENCE</scope>
    <source>
        <strain evidence="2">QDHG01</strain>
    </source>
</reference>
<comment type="caution">
    <text evidence="2">The sequence shown here is derived from an EMBL/GenBank/DDBJ whole genome shotgun (WGS) entry which is preliminary data.</text>
</comment>
<proteinExistence type="predicted"/>
<organism evidence="2 3">
    <name type="scientific">Halteria grandinella</name>
    <dbReference type="NCBI Taxonomy" id="5974"/>
    <lineage>
        <taxon>Eukaryota</taxon>
        <taxon>Sar</taxon>
        <taxon>Alveolata</taxon>
        <taxon>Ciliophora</taxon>
        <taxon>Intramacronucleata</taxon>
        <taxon>Spirotrichea</taxon>
        <taxon>Stichotrichia</taxon>
        <taxon>Sporadotrichida</taxon>
        <taxon>Halteriidae</taxon>
        <taxon>Halteria</taxon>
    </lineage>
</organism>
<evidence type="ECO:0000313" key="3">
    <source>
        <dbReference type="Proteomes" id="UP000785679"/>
    </source>
</evidence>